<feature type="signal peptide" evidence="1">
    <location>
        <begin position="1"/>
        <end position="32"/>
    </location>
</feature>
<accession>A0A518E4B8</accession>
<evidence type="ECO:0008006" key="4">
    <source>
        <dbReference type="Google" id="ProtNLM"/>
    </source>
</evidence>
<dbReference type="PROSITE" id="PS51257">
    <property type="entry name" value="PROKAR_LIPOPROTEIN"/>
    <property type="match status" value="1"/>
</dbReference>
<gene>
    <name evidence="2" type="ORF">Pla8534_68230</name>
</gene>
<dbReference type="Pfam" id="PF07586">
    <property type="entry name" value="HXXSHH"/>
    <property type="match status" value="1"/>
</dbReference>
<dbReference type="AlphaFoldDB" id="A0A518E4B8"/>
<evidence type="ECO:0000313" key="3">
    <source>
        <dbReference type="Proteomes" id="UP000317648"/>
    </source>
</evidence>
<dbReference type="Proteomes" id="UP000317648">
    <property type="component" value="Chromosome"/>
</dbReference>
<dbReference type="InterPro" id="IPR011447">
    <property type="entry name" value="DUF1552"/>
</dbReference>
<dbReference type="EMBL" id="CP036433">
    <property type="protein sequence ID" value="QDU98912.1"/>
    <property type="molecule type" value="Genomic_DNA"/>
</dbReference>
<evidence type="ECO:0000256" key="1">
    <source>
        <dbReference type="SAM" id="SignalP"/>
    </source>
</evidence>
<name>A0A518E4B8_9BACT</name>
<dbReference type="KEGG" id="lcre:Pla8534_68230"/>
<keyword evidence="3" id="KW-1185">Reference proteome</keyword>
<feature type="chain" id="PRO_5021977633" description="DUF1552 domain-containing protein" evidence="1">
    <location>
        <begin position="33"/>
        <end position="478"/>
    </location>
</feature>
<evidence type="ECO:0000313" key="2">
    <source>
        <dbReference type="EMBL" id="QDU98912.1"/>
    </source>
</evidence>
<protein>
    <recommendedName>
        <fullName evidence="4">DUF1552 domain-containing protein</fullName>
    </recommendedName>
</protein>
<organism evidence="2 3">
    <name type="scientific">Lignipirellula cremea</name>
    <dbReference type="NCBI Taxonomy" id="2528010"/>
    <lineage>
        <taxon>Bacteria</taxon>
        <taxon>Pseudomonadati</taxon>
        <taxon>Planctomycetota</taxon>
        <taxon>Planctomycetia</taxon>
        <taxon>Pirellulales</taxon>
        <taxon>Pirellulaceae</taxon>
        <taxon>Lignipirellula</taxon>
    </lineage>
</organism>
<reference evidence="2 3" key="1">
    <citation type="submission" date="2019-02" db="EMBL/GenBank/DDBJ databases">
        <title>Deep-cultivation of Planctomycetes and their phenomic and genomic characterization uncovers novel biology.</title>
        <authorList>
            <person name="Wiegand S."/>
            <person name="Jogler M."/>
            <person name="Boedeker C."/>
            <person name="Pinto D."/>
            <person name="Vollmers J."/>
            <person name="Rivas-Marin E."/>
            <person name="Kohn T."/>
            <person name="Peeters S.H."/>
            <person name="Heuer A."/>
            <person name="Rast P."/>
            <person name="Oberbeckmann S."/>
            <person name="Bunk B."/>
            <person name="Jeske O."/>
            <person name="Meyerdierks A."/>
            <person name="Storesund J.E."/>
            <person name="Kallscheuer N."/>
            <person name="Luecker S."/>
            <person name="Lage O.M."/>
            <person name="Pohl T."/>
            <person name="Merkel B.J."/>
            <person name="Hornburger P."/>
            <person name="Mueller R.-W."/>
            <person name="Bruemmer F."/>
            <person name="Labrenz M."/>
            <person name="Spormann A.M."/>
            <person name="Op den Camp H."/>
            <person name="Overmann J."/>
            <person name="Amann R."/>
            <person name="Jetten M.S.M."/>
            <person name="Mascher T."/>
            <person name="Medema M.H."/>
            <person name="Devos D.P."/>
            <person name="Kaster A.-K."/>
            <person name="Ovreas L."/>
            <person name="Rohde M."/>
            <person name="Galperin M.Y."/>
            <person name="Jogler C."/>
        </authorList>
    </citation>
    <scope>NUCLEOTIDE SEQUENCE [LARGE SCALE GENOMIC DNA]</scope>
    <source>
        <strain evidence="2 3">Pla85_3_4</strain>
    </source>
</reference>
<dbReference type="PROSITE" id="PS51318">
    <property type="entry name" value="TAT"/>
    <property type="match status" value="1"/>
</dbReference>
<keyword evidence="1" id="KW-0732">Signal</keyword>
<dbReference type="OrthoDB" id="9817692at2"/>
<sequence precursor="true">MPLTRRRMIQDLSLGGISLFMASCLRSIQAHAAGNEETLPKRFVFVVKSSGVDKYNLVPEGIENHFVHATTGKKLGNQDRRLGELVDVSLAGRKLPDKLAILEPFKAKTTIIQSLSGKTFSGNHTAGYGALSCHNSERVAIAPTVDCLLGQHLSTGPYAMYGMAMNGSLLEPGWKPEDTYCYPNISAARKGMPVAFQASPRKAFLELFGSAVATPEQRERKLALNGNLMDFLRDDARRIEKRLSAEDKERFSLYTDSFESLRLMEEKKSRLADRIKQHAPGLTDRYDSLSPSARIESHFEVATAALIAGLTNVITLRPDTLGVNYSELGLTESVHNLGHLQEATASNGWTGHQARAEVEKLHLSCIAEMAKKLERIPEGNGTMLDNTTIVYMSCYGGDHHASLTEWPFVLVGGMANKLRMGRYLEYPKYREKGHRTIANLYLTLMQAAGMPTPETFGQLDANLKDLDLTGPLHELLAV</sequence>
<dbReference type="InterPro" id="IPR006311">
    <property type="entry name" value="TAT_signal"/>
</dbReference>
<proteinExistence type="predicted"/>